<reference evidence="5 6" key="1">
    <citation type="submission" date="2023-11" db="EMBL/GenBank/DDBJ databases">
        <authorList>
            <person name="Okamura Y."/>
        </authorList>
    </citation>
    <scope>NUCLEOTIDE SEQUENCE [LARGE SCALE GENOMIC DNA]</scope>
</reference>
<organism evidence="5 6">
    <name type="scientific">Leptosia nina</name>
    <dbReference type="NCBI Taxonomy" id="320188"/>
    <lineage>
        <taxon>Eukaryota</taxon>
        <taxon>Metazoa</taxon>
        <taxon>Ecdysozoa</taxon>
        <taxon>Arthropoda</taxon>
        <taxon>Hexapoda</taxon>
        <taxon>Insecta</taxon>
        <taxon>Pterygota</taxon>
        <taxon>Neoptera</taxon>
        <taxon>Endopterygota</taxon>
        <taxon>Lepidoptera</taxon>
        <taxon>Glossata</taxon>
        <taxon>Ditrysia</taxon>
        <taxon>Papilionoidea</taxon>
        <taxon>Pieridae</taxon>
        <taxon>Pierinae</taxon>
        <taxon>Leptosia</taxon>
    </lineage>
</organism>
<feature type="domain" description="FLYWCH-type" evidence="4">
    <location>
        <begin position="4"/>
        <end position="61"/>
    </location>
</feature>
<protein>
    <recommendedName>
        <fullName evidence="4">FLYWCH-type domain-containing protein</fullName>
    </recommendedName>
</protein>
<dbReference type="Gene3D" id="2.20.25.240">
    <property type="match status" value="3"/>
</dbReference>
<gene>
    <name evidence="5" type="ORF">LNINA_LOCUS3645</name>
</gene>
<proteinExistence type="predicted"/>
<comment type="caution">
    <text evidence="5">The sequence shown here is derived from an EMBL/GenBank/DDBJ whole genome shotgun (WGS) entry which is preliminary data.</text>
</comment>
<dbReference type="AlphaFoldDB" id="A0AAV1J2Z6"/>
<evidence type="ECO:0000256" key="2">
    <source>
        <dbReference type="ARBA" id="ARBA00022771"/>
    </source>
</evidence>
<evidence type="ECO:0000256" key="1">
    <source>
        <dbReference type="ARBA" id="ARBA00022723"/>
    </source>
</evidence>
<feature type="domain" description="FLYWCH-type" evidence="4">
    <location>
        <begin position="133"/>
        <end position="194"/>
    </location>
</feature>
<sequence>MVGRSNTLILYKGYTFSKVSTLHNNTTKYYCSSSRRGGCKVVLRINNDDNSVIGMSSKHNHPAPVLRKMETAHFCRKPNGCTQLLYDGYIFNRKQEMRNERWRYSCSKLPSTRCRAVVHLDKENMIIKLIGTFITLTTGQTILMHNDYTYTRRHVLTDKRSYFYCTAAKKEGCKVSLNLNPDNTISCIKNRHTHLPRRMIETQKSPWFPARNS</sequence>
<evidence type="ECO:0000259" key="4">
    <source>
        <dbReference type="Pfam" id="PF04500"/>
    </source>
</evidence>
<dbReference type="EMBL" id="CAVLEF010000005">
    <property type="protein sequence ID" value="CAK1543855.1"/>
    <property type="molecule type" value="Genomic_DNA"/>
</dbReference>
<evidence type="ECO:0000313" key="6">
    <source>
        <dbReference type="Proteomes" id="UP001497472"/>
    </source>
</evidence>
<dbReference type="Pfam" id="PF04500">
    <property type="entry name" value="FLYWCH"/>
    <property type="match status" value="3"/>
</dbReference>
<evidence type="ECO:0000256" key="3">
    <source>
        <dbReference type="ARBA" id="ARBA00022833"/>
    </source>
</evidence>
<keyword evidence="3" id="KW-0862">Zinc</keyword>
<dbReference type="Proteomes" id="UP001497472">
    <property type="component" value="Unassembled WGS sequence"/>
</dbReference>
<feature type="domain" description="FLYWCH-type" evidence="4">
    <location>
        <begin position="74"/>
        <end position="127"/>
    </location>
</feature>
<keyword evidence="1" id="KW-0479">Metal-binding</keyword>
<accession>A0AAV1J2Z6</accession>
<keyword evidence="6" id="KW-1185">Reference proteome</keyword>
<name>A0AAV1J2Z6_9NEOP</name>
<dbReference type="GO" id="GO:0008270">
    <property type="term" value="F:zinc ion binding"/>
    <property type="evidence" value="ECO:0007669"/>
    <property type="project" value="UniProtKB-KW"/>
</dbReference>
<dbReference type="InterPro" id="IPR007588">
    <property type="entry name" value="Znf_FLYWCH"/>
</dbReference>
<evidence type="ECO:0000313" key="5">
    <source>
        <dbReference type="EMBL" id="CAK1543855.1"/>
    </source>
</evidence>
<keyword evidence="2" id="KW-0863">Zinc-finger</keyword>